<dbReference type="GO" id="GO:0006633">
    <property type="term" value="P:fatty acid biosynthetic process"/>
    <property type="evidence" value="ECO:0007669"/>
    <property type="project" value="InterPro"/>
</dbReference>
<dbReference type="InterPro" id="IPR014030">
    <property type="entry name" value="Ketoacyl_synth_N"/>
</dbReference>
<dbReference type="InterPro" id="IPR049490">
    <property type="entry name" value="C883_1060-like_KR_N"/>
</dbReference>
<dbReference type="PANTHER" id="PTHR43775">
    <property type="entry name" value="FATTY ACID SYNTHASE"/>
    <property type="match status" value="1"/>
</dbReference>
<dbReference type="InterPro" id="IPR032821">
    <property type="entry name" value="PKS_assoc"/>
</dbReference>
<dbReference type="SUPFAM" id="SSF53901">
    <property type="entry name" value="Thiolase-like"/>
    <property type="match status" value="1"/>
</dbReference>
<dbReference type="Gene3D" id="3.40.50.720">
    <property type="entry name" value="NAD(P)-binding Rossmann-like Domain"/>
    <property type="match status" value="1"/>
</dbReference>
<dbReference type="SMART" id="SM00826">
    <property type="entry name" value="PKS_DH"/>
    <property type="match status" value="1"/>
</dbReference>
<dbReference type="SMART" id="SM00827">
    <property type="entry name" value="PKS_AT"/>
    <property type="match status" value="1"/>
</dbReference>
<dbReference type="InterPro" id="IPR014043">
    <property type="entry name" value="Acyl_transferase_dom"/>
</dbReference>
<dbReference type="InterPro" id="IPR016036">
    <property type="entry name" value="Malonyl_transacylase_ACP-bd"/>
</dbReference>
<dbReference type="PROSITE" id="PS00606">
    <property type="entry name" value="KS3_1"/>
    <property type="match status" value="1"/>
</dbReference>
<dbReference type="Pfam" id="PF00109">
    <property type="entry name" value="ketoacyl-synt"/>
    <property type="match status" value="1"/>
</dbReference>
<dbReference type="GO" id="GO:0071770">
    <property type="term" value="P:DIM/DIP cell wall layer assembly"/>
    <property type="evidence" value="ECO:0007669"/>
    <property type="project" value="TreeGrafter"/>
</dbReference>
<dbReference type="SMART" id="SM00825">
    <property type="entry name" value="PKS_KS"/>
    <property type="match status" value="1"/>
</dbReference>
<dbReference type="Proteomes" id="UP000016566">
    <property type="component" value="Unassembled WGS sequence"/>
</dbReference>
<dbReference type="InterPro" id="IPR016035">
    <property type="entry name" value="Acyl_Trfase/lysoPLipase"/>
</dbReference>
<dbReference type="Gene3D" id="3.10.129.110">
    <property type="entry name" value="Polyketide synthase dehydratase"/>
    <property type="match status" value="1"/>
</dbReference>
<dbReference type="InterPro" id="IPR036291">
    <property type="entry name" value="NAD(P)-bd_dom_sf"/>
</dbReference>
<dbReference type="eggNOG" id="COG3321">
    <property type="taxonomic scope" value="Bacteria"/>
</dbReference>
<dbReference type="InterPro" id="IPR057326">
    <property type="entry name" value="KR_dom"/>
</dbReference>
<dbReference type="InterPro" id="IPR049552">
    <property type="entry name" value="PKS_DH_N"/>
</dbReference>
<evidence type="ECO:0000256" key="6">
    <source>
        <dbReference type="ARBA" id="ARBA00023268"/>
    </source>
</evidence>
<dbReference type="FunFam" id="3.40.47.10:FF:000042">
    <property type="entry name" value="Polyketide synthase Pks13"/>
    <property type="match status" value="1"/>
</dbReference>
<keyword evidence="5" id="KW-0443">Lipid metabolism</keyword>
<dbReference type="InterPro" id="IPR001227">
    <property type="entry name" value="Ac_transferase_dom_sf"/>
</dbReference>
<dbReference type="InterPro" id="IPR018201">
    <property type="entry name" value="Ketoacyl_synth_AS"/>
</dbReference>
<dbReference type="Pfam" id="PF00698">
    <property type="entry name" value="Acyl_transf_1"/>
    <property type="match status" value="1"/>
</dbReference>
<name>U2Z4P6_9RHOB</name>
<evidence type="ECO:0000256" key="1">
    <source>
        <dbReference type="ARBA" id="ARBA00022450"/>
    </source>
</evidence>
<dbReference type="Pfam" id="PF21089">
    <property type="entry name" value="PKS_DH_N"/>
    <property type="match status" value="1"/>
</dbReference>
<dbReference type="GO" id="GO:0005737">
    <property type="term" value="C:cytoplasm"/>
    <property type="evidence" value="ECO:0007669"/>
    <property type="project" value="TreeGrafter"/>
</dbReference>
<keyword evidence="1" id="KW-0596">Phosphopantetheine</keyword>
<dbReference type="Gene3D" id="3.40.47.10">
    <property type="match status" value="1"/>
</dbReference>
<dbReference type="GO" id="GO:0004312">
    <property type="term" value="F:fatty acid synthase activity"/>
    <property type="evidence" value="ECO:0007669"/>
    <property type="project" value="TreeGrafter"/>
</dbReference>
<dbReference type="InterPro" id="IPR042104">
    <property type="entry name" value="PKS_dehydratase_sf"/>
</dbReference>
<evidence type="ECO:0000313" key="9">
    <source>
        <dbReference type="Proteomes" id="UP000016566"/>
    </source>
</evidence>
<dbReference type="SUPFAM" id="SSF55048">
    <property type="entry name" value="Probable ACP-binding domain of malonyl-CoA ACP transacylase"/>
    <property type="match status" value="1"/>
</dbReference>
<evidence type="ECO:0000256" key="2">
    <source>
        <dbReference type="ARBA" id="ARBA00022553"/>
    </source>
</evidence>
<dbReference type="InterPro" id="IPR014031">
    <property type="entry name" value="Ketoacyl_synth_C"/>
</dbReference>
<evidence type="ECO:0000313" key="8">
    <source>
        <dbReference type="EMBL" id="GAD56355.1"/>
    </source>
</evidence>
<sequence>MTGPSELGAGDIAIVGMAVDLSGAPDLDAFWAMLSEGRTAIRRLTPEELTRAGVPEDLARRPDYVPYGAPLQGHDLFDAGFFGLTPKEAAIMDPQHRRFIRTAWGAFENAGHLPESFDGAIGVYAGCGPNDYYMRNLMGHAGLVEETGAFLLRHTGNDKDFLATRLSHMLDLTGPAISVQTACSTSLVAVHMAVQALLTGDCDMALAGGATIEQPQGQGYAWREGEILARDGMCRAFDHRAGGTVFGSGAAAVVLRRLEDALAAGDHVWAVIRGTAINNDGARKASYLAPSVEGQAAAVASALRMAGVGAESVGFVECHGTGTALGDPIEVAALTRAFRETTQARGFCRIGSVKTGIGHTDTAAGAASLIKAALALHHRTIPGTPGFEAPNPAIAFEGSPFEVAATTAPWPHGATPRRAGVNSLGVGGTNAHAVLEEAPPQAAAEADWPFEVIRVSGRSRAALDANAAALAAHLRSHPEVPLADIAYTLAQGRRAQPHRRVLLAESHAEAADLLDGRDPCRVATLQAQRDPEVVFLFPGGGAQQPGMGCDLYETEPVFRDWIDHGFAAMGVAGKDLRALWNPAPEDEADAAAKLRRPSLQLPLLLIIEHALAQLWIGWGVRPARLIGHSMGENAAAVLAGIMSFEDALGLVRLRGELFEQTAPGAMLSVGMPADALRAELGRDLDLATINAPELCVASGPVEAVEALAERLAARGVDSRRIPIEVAAHSRLLDPILPRFLSHLQNLRLSPPRIPVVSSRSGRELSAAEATDPGYWAGHLRHTVDFDAALHGLGAGARIFVEMGPGTSLGSFATQQPGIGPGRSLAGLRPAADPNDDDRHMIMALGRLWAMGGRFDEAQLSGAGRRKVPLPGTVFEESRHFIAPPPRRAADPALLAPPEREADIARWAWRPDWPRRYPEGTFEAGGDLAAQPDGTWLVFRDAMGLGAALVARLRAAGHAVATVTPGPREAQTGPADWTIRPEAGEAAHAWLLEQLAEADLLPERAIHLWTVTAAREAQAAHHLQAMLDRGYHSIMHLARGWHAAQGDRPLRLLAVSSEAHAVQPKDRPDPAKATLDGPAMVIPRELPGIGLSRLDLAAPRRADRAAQVEAVLEEALSPPDPAPVAWRDGVRRQRGVRRASLPTAPDMPLRRGGPVLITGGLGGIGLTLAETLIRDWGAVVALVSRRALPPRADWPGLVAAGGEDGSLPVLRALLRLEALGGRVMVLRADVTDPDRMRDAVAAAEAELGPLSGVIHAAGRLDDAPVLGRDPRAAEAVIAPKLRGLMVLDALFPDGRLDWMALCASSSGWTTPAGQADYVAANAALDAYAWSRKGGATRVVAIDWGIWSNTGMAASTEGDEAEEAEGQGTELSLPMLDRRSQDGATDEAALFTARWSPDGRWFLDQHRTRAGDALLPGTGYAEMMAEIAGPNGFVPFTLHDLRFLAPLHTPDGGTTRVRARLGSGTPFGPVEIEAAPPGAGFAPVSTCRLGSAPLAAPPFDPQGLMARLPAPVPLVLPQAAHLDFGAQWQVTGESDRGRVRVWLGCACPPARRAALCCIPGYSTSPRAGPSA</sequence>
<dbReference type="PANTHER" id="PTHR43775:SF37">
    <property type="entry name" value="SI:DKEY-61P9.11"/>
    <property type="match status" value="1"/>
</dbReference>
<dbReference type="STRING" id="1337093.MBELCI_2407"/>
<feature type="domain" description="Ketosynthase family 3 (KS3)" evidence="7">
    <location>
        <begin position="9"/>
        <end position="437"/>
    </location>
</feature>
<dbReference type="PROSITE" id="PS52004">
    <property type="entry name" value="KS3_2"/>
    <property type="match status" value="1"/>
</dbReference>
<reference evidence="8" key="1">
    <citation type="journal article" date="2013" name="Genome Announc.">
        <title>Draft Genome Sequence of Loktanella cinnabarina LL-001T, Isolated from Deep-Sea Floor Sediment.</title>
        <authorList>
            <person name="Nishi S."/>
            <person name="Tsubouchi T."/>
            <person name="Takaki Y."/>
            <person name="Koyanagi R."/>
            <person name="Satoh N."/>
            <person name="Maruyama T."/>
            <person name="Hatada Y."/>
        </authorList>
    </citation>
    <scope>NUCLEOTIDE SEQUENCE [LARGE SCALE GENOMIC DNA]</scope>
    <source>
        <strain evidence="8">LL-001</strain>
    </source>
</reference>
<dbReference type="GO" id="GO:0005886">
    <property type="term" value="C:plasma membrane"/>
    <property type="evidence" value="ECO:0007669"/>
    <property type="project" value="TreeGrafter"/>
</dbReference>
<dbReference type="RefSeq" id="WP_021694456.1">
    <property type="nucleotide sequence ID" value="NZ_BATB01000035.1"/>
</dbReference>
<dbReference type="InterPro" id="IPR020807">
    <property type="entry name" value="PKS_DH"/>
</dbReference>
<keyword evidence="3" id="KW-0808">Transferase</keyword>
<dbReference type="SUPFAM" id="SSF51735">
    <property type="entry name" value="NAD(P)-binding Rossmann-fold domains"/>
    <property type="match status" value="2"/>
</dbReference>
<protein>
    <submittedName>
        <fullName evidence="8">Non-ribosomal peptide synthase</fullName>
    </submittedName>
</protein>
<dbReference type="Pfam" id="PF16197">
    <property type="entry name" value="KAsynt_C_assoc"/>
    <property type="match status" value="1"/>
</dbReference>
<keyword evidence="9" id="KW-1185">Reference proteome</keyword>
<evidence type="ECO:0000256" key="5">
    <source>
        <dbReference type="ARBA" id="ARBA00023098"/>
    </source>
</evidence>
<dbReference type="Gene3D" id="3.30.70.250">
    <property type="entry name" value="Malonyl-CoA ACP transacylase, ACP-binding"/>
    <property type="match status" value="1"/>
</dbReference>
<dbReference type="EMBL" id="BATB01000035">
    <property type="protein sequence ID" value="GAD56355.1"/>
    <property type="molecule type" value="Genomic_DNA"/>
</dbReference>
<keyword evidence="6" id="KW-0511">Multifunctional enzyme</keyword>
<dbReference type="InterPro" id="IPR013968">
    <property type="entry name" value="PKS_KR"/>
</dbReference>
<dbReference type="Gene3D" id="3.30.70.3290">
    <property type="match status" value="1"/>
</dbReference>
<keyword evidence="2" id="KW-0597">Phosphoprotein</keyword>
<gene>
    <name evidence="8" type="ORF">MBELCI_2407</name>
</gene>
<accession>U2Z4P6</accession>
<evidence type="ECO:0000256" key="3">
    <source>
        <dbReference type="ARBA" id="ARBA00022679"/>
    </source>
</evidence>
<dbReference type="Pfam" id="PF21394">
    <property type="entry name" value="Beta-ketacyl_N"/>
    <property type="match status" value="1"/>
</dbReference>
<dbReference type="Pfam" id="PF02801">
    <property type="entry name" value="Ketoacyl-synt_C"/>
    <property type="match status" value="1"/>
</dbReference>
<keyword evidence="4" id="KW-0276">Fatty acid metabolism</keyword>
<dbReference type="SUPFAM" id="SSF52151">
    <property type="entry name" value="FabD/lysophospholipase-like"/>
    <property type="match status" value="1"/>
</dbReference>
<evidence type="ECO:0000256" key="4">
    <source>
        <dbReference type="ARBA" id="ARBA00022832"/>
    </source>
</evidence>
<dbReference type="Pfam" id="PF08659">
    <property type="entry name" value="KR"/>
    <property type="match status" value="1"/>
</dbReference>
<dbReference type="InterPro" id="IPR016039">
    <property type="entry name" value="Thiolase-like"/>
</dbReference>
<dbReference type="InterPro" id="IPR050091">
    <property type="entry name" value="PKS_NRPS_Biosynth_Enz"/>
</dbReference>
<evidence type="ECO:0000259" key="7">
    <source>
        <dbReference type="PROSITE" id="PS52004"/>
    </source>
</evidence>
<dbReference type="SMART" id="SM00822">
    <property type="entry name" value="PKS_KR"/>
    <property type="match status" value="1"/>
</dbReference>
<dbReference type="InterPro" id="IPR020841">
    <property type="entry name" value="PKS_Beta-ketoAc_synthase_dom"/>
</dbReference>
<proteinExistence type="predicted"/>
<dbReference type="CDD" id="cd00833">
    <property type="entry name" value="PKS"/>
    <property type="match status" value="1"/>
</dbReference>
<comment type="caution">
    <text evidence="8">The sequence shown here is derived from an EMBL/GenBank/DDBJ whole genome shotgun (WGS) entry which is preliminary data.</text>
</comment>
<organism evidence="8 9">
    <name type="scientific">Limimaricola cinnabarinus LL-001</name>
    <dbReference type="NCBI Taxonomy" id="1337093"/>
    <lineage>
        <taxon>Bacteria</taxon>
        <taxon>Pseudomonadati</taxon>
        <taxon>Pseudomonadota</taxon>
        <taxon>Alphaproteobacteria</taxon>
        <taxon>Rhodobacterales</taxon>
        <taxon>Paracoccaceae</taxon>
        <taxon>Limimaricola</taxon>
    </lineage>
</organism>
<dbReference type="Gene3D" id="3.40.366.10">
    <property type="entry name" value="Malonyl-Coenzyme A Acyl Carrier Protein, domain 2"/>
    <property type="match status" value="1"/>
</dbReference>
<dbReference type="GO" id="GO:0004315">
    <property type="term" value="F:3-oxoacyl-[acyl-carrier-protein] synthase activity"/>
    <property type="evidence" value="ECO:0007669"/>
    <property type="project" value="InterPro"/>
</dbReference>